<dbReference type="EMBL" id="CP092876">
    <property type="protein sequence ID" value="UYV77114.1"/>
    <property type="molecule type" value="Genomic_DNA"/>
</dbReference>
<organism evidence="2 3">
    <name type="scientific">Cordylochernes scorpioides</name>
    <dbReference type="NCBI Taxonomy" id="51811"/>
    <lineage>
        <taxon>Eukaryota</taxon>
        <taxon>Metazoa</taxon>
        <taxon>Ecdysozoa</taxon>
        <taxon>Arthropoda</taxon>
        <taxon>Chelicerata</taxon>
        <taxon>Arachnida</taxon>
        <taxon>Pseudoscorpiones</taxon>
        <taxon>Cheliferoidea</taxon>
        <taxon>Chernetidae</taxon>
        <taxon>Cordylochernes</taxon>
    </lineage>
</organism>
<dbReference type="PANTHER" id="PTHR46060">
    <property type="entry name" value="MARINER MOS1 TRANSPOSASE-LIKE PROTEIN"/>
    <property type="match status" value="1"/>
</dbReference>
<name>A0ABY6L7J8_9ARAC</name>
<protein>
    <submittedName>
        <fullName evidence="2">SETMAR</fullName>
    </submittedName>
</protein>
<gene>
    <name evidence="2" type="ORF">LAZ67_14003346</name>
</gene>
<evidence type="ECO:0000313" key="2">
    <source>
        <dbReference type="EMBL" id="UYV77114.1"/>
    </source>
</evidence>
<reference evidence="2 3" key="1">
    <citation type="submission" date="2022-01" db="EMBL/GenBank/DDBJ databases">
        <title>A chromosomal length assembly of Cordylochernes scorpioides.</title>
        <authorList>
            <person name="Zeh D."/>
            <person name="Zeh J."/>
        </authorList>
    </citation>
    <scope>NUCLEOTIDE SEQUENCE [LARGE SCALE GENOMIC DNA]</scope>
    <source>
        <strain evidence="2">IN4F17</strain>
        <tissue evidence="2">Whole Body</tissue>
    </source>
</reference>
<dbReference type="InterPro" id="IPR036397">
    <property type="entry name" value="RNaseH_sf"/>
</dbReference>
<dbReference type="Proteomes" id="UP001235939">
    <property type="component" value="Chromosome 14"/>
</dbReference>
<sequence>MPTKFMRQMLSEKEICIILLEEFKLDCSDVETTQNILSTWGKGIIVCNSDTSLGDDEGCGCPSVVDDDHLNCSSFETNRKGEKLNKWVSYELNENQKNGCFEVSSVILLQNKIEPFLDRIVTWYEKWILYDNRQLYDNDEVLPERKEVARVGGNPAVSHTTYWHRTAPGPAREQLPEMGHNKSVEGGEPR</sequence>
<feature type="compositionally biased region" description="Basic and acidic residues" evidence="1">
    <location>
        <begin position="179"/>
        <end position="190"/>
    </location>
</feature>
<evidence type="ECO:0000313" key="3">
    <source>
        <dbReference type="Proteomes" id="UP001235939"/>
    </source>
</evidence>
<feature type="region of interest" description="Disordered" evidence="1">
    <location>
        <begin position="159"/>
        <end position="190"/>
    </location>
</feature>
<dbReference type="Gene3D" id="3.30.420.10">
    <property type="entry name" value="Ribonuclease H-like superfamily/Ribonuclease H"/>
    <property type="match status" value="1"/>
</dbReference>
<dbReference type="InterPro" id="IPR052709">
    <property type="entry name" value="Transposase-MT_Hybrid"/>
</dbReference>
<proteinExistence type="predicted"/>
<keyword evidence="3" id="KW-1185">Reference proteome</keyword>
<dbReference type="PANTHER" id="PTHR46060:SF2">
    <property type="entry name" value="HISTONE-LYSINE N-METHYLTRANSFERASE SETMAR"/>
    <property type="match status" value="1"/>
</dbReference>
<accession>A0ABY6L7J8</accession>
<evidence type="ECO:0000256" key="1">
    <source>
        <dbReference type="SAM" id="MobiDB-lite"/>
    </source>
</evidence>